<evidence type="ECO:0000256" key="9">
    <source>
        <dbReference type="ARBA" id="ARBA00023192"/>
    </source>
</evidence>
<dbReference type="FunFam" id="3.40.50.80:FF:000001">
    <property type="entry name" value="NADPH--cytochrome P450 reductase 1"/>
    <property type="match status" value="1"/>
</dbReference>
<dbReference type="InterPro" id="IPR023173">
    <property type="entry name" value="NADPH_Cyt_P450_Rdtase_alpha"/>
</dbReference>
<dbReference type="PROSITE" id="PS50902">
    <property type="entry name" value="FLAVODOXIN_LIKE"/>
    <property type="match status" value="1"/>
</dbReference>
<dbReference type="GO" id="GO:0070814">
    <property type="term" value="P:hydrogen sulfide biosynthetic process"/>
    <property type="evidence" value="ECO:0007669"/>
    <property type="project" value="UniProtKB-UniPathway"/>
</dbReference>
<dbReference type="SUPFAM" id="SSF52218">
    <property type="entry name" value="Flavoproteins"/>
    <property type="match status" value="1"/>
</dbReference>
<evidence type="ECO:0000256" key="3">
    <source>
        <dbReference type="ARBA" id="ARBA00022630"/>
    </source>
</evidence>
<dbReference type="PANTHER" id="PTHR19384:SF128">
    <property type="entry name" value="NADPH OXIDOREDUCTASE A"/>
    <property type="match status" value="1"/>
</dbReference>
<evidence type="ECO:0000256" key="5">
    <source>
        <dbReference type="ARBA" id="ARBA00022827"/>
    </source>
</evidence>
<dbReference type="InterPro" id="IPR017938">
    <property type="entry name" value="Riboflavin_synthase-like_b-brl"/>
</dbReference>
<dbReference type="AlphaFoldDB" id="A0A377R5X1"/>
<dbReference type="InterPro" id="IPR010199">
    <property type="entry name" value="CysJ"/>
</dbReference>
<feature type="domain" description="FAD-binding FR-type" evidence="14">
    <location>
        <begin position="235"/>
        <end position="447"/>
    </location>
</feature>
<dbReference type="Proteomes" id="UP000254293">
    <property type="component" value="Unassembled WGS sequence"/>
</dbReference>
<feature type="binding site" evidence="12">
    <location>
        <begin position="115"/>
        <end position="118"/>
    </location>
    <ligand>
        <name>FMN</name>
        <dbReference type="ChEBI" id="CHEBI:58210"/>
    </ligand>
</feature>
<dbReference type="Gene3D" id="3.40.50.360">
    <property type="match status" value="1"/>
</dbReference>
<dbReference type="InterPro" id="IPR017927">
    <property type="entry name" value="FAD-bd_FR_type"/>
</dbReference>
<evidence type="ECO:0000256" key="7">
    <source>
        <dbReference type="ARBA" id="ARBA00022982"/>
    </source>
</evidence>
<dbReference type="PROSITE" id="PS51384">
    <property type="entry name" value="FAD_FR"/>
    <property type="match status" value="1"/>
</dbReference>
<dbReference type="NCBIfam" id="TIGR01931">
    <property type="entry name" value="cysJ"/>
    <property type="match status" value="1"/>
</dbReference>
<dbReference type="Gene3D" id="3.40.50.80">
    <property type="entry name" value="Nucleotide-binding domain of ferredoxin-NADP reductase (FNR) module"/>
    <property type="match status" value="1"/>
</dbReference>
<dbReference type="EMBL" id="UGJJ01000003">
    <property type="protein sequence ID" value="STR03382.1"/>
    <property type="molecule type" value="Genomic_DNA"/>
</dbReference>
<proteinExistence type="predicted"/>
<comment type="function">
    <text evidence="11">Component of the sulfite reductase complex that catalyzes the 6-electron reduction of sulfite to sulfide. This is one of several activities required for the biosynthesis of L-cysteine from sulfate. The flavoprotein component catalyzes the electron flow from NADPH -&gt; FAD -&gt; FMN to the hemoprotein component.</text>
</comment>
<comment type="pathway">
    <text evidence="11">Sulfur metabolism; hydrogen sulfide biosynthesis; hydrogen sulfide from sulfite (NADPH route): step 1/1.</text>
</comment>
<protein>
    <recommendedName>
        <fullName evidence="11">Sulfite reductase [NADPH] flavoprotein alpha-component</fullName>
        <shortName evidence="11">SiR-FP</shortName>
        <ecNumber evidence="11">1.8.1.2</ecNumber>
    </recommendedName>
</protein>
<dbReference type="InterPro" id="IPR008254">
    <property type="entry name" value="Flavodoxin/NO_synth"/>
</dbReference>
<comment type="subunit">
    <text evidence="11">Alpha(8)-beta(8). The alpha component is a flavoprotein, the beta component is a hemoprotein.</text>
</comment>
<evidence type="ECO:0000256" key="11">
    <source>
        <dbReference type="PIRNR" id="PIRNR000207"/>
    </source>
</evidence>
<feature type="binding site" evidence="12">
    <location>
        <begin position="518"/>
        <end position="519"/>
    </location>
    <ligand>
        <name>NADP(+)</name>
        <dbReference type="ChEBI" id="CHEBI:58349"/>
    </ligand>
</feature>
<dbReference type="GO" id="GO:0004783">
    <property type="term" value="F:sulfite reductase (NADPH) activity"/>
    <property type="evidence" value="ECO:0007669"/>
    <property type="project" value="UniProtKB-EC"/>
</dbReference>
<dbReference type="EC" id="1.8.1.2" evidence="11"/>
<gene>
    <name evidence="15" type="primary">cysJ</name>
    <name evidence="15" type="ORF">NCTC13336_02304</name>
</gene>
<evidence type="ECO:0000259" key="14">
    <source>
        <dbReference type="PROSITE" id="PS51384"/>
    </source>
</evidence>
<keyword evidence="16" id="KW-1185">Reference proteome</keyword>
<feature type="binding site" evidence="12">
    <location>
        <position position="355"/>
    </location>
    <ligand>
        <name>FAD</name>
        <dbReference type="ChEBI" id="CHEBI:57692"/>
    </ligand>
</feature>
<keyword evidence="9 11" id="KW-0198">Cysteine biosynthesis</keyword>
<dbReference type="InterPro" id="IPR003097">
    <property type="entry name" value="CysJ-like_FAD-binding"/>
</dbReference>
<feature type="binding site" evidence="12">
    <location>
        <begin position="68"/>
        <end position="73"/>
    </location>
    <ligand>
        <name>FMN</name>
        <dbReference type="ChEBI" id="CHEBI:58210"/>
    </ligand>
</feature>
<dbReference type="InterPro" id="IPR001094">
    <property type="entry name" value="Flavdoxin-like"/>
</dbReference>
<evidence type="ECO:0000256" key="12">
    <source>
        <dbReference type="PIRSR" id="PIRSR000207-1"/>
    </source>
</evidence>
<dbReference type="GO" id="GO:0019344">
    <property type="term" value="P:cysteine biosynthetic process"/>
    <property type="evidence" value="ECO:0007669"/>
    <property type="project" value="UniProtKB-KW"/>
</dbReference>
<name>A0A377R5X1_9NEIS</name>
<reference evidence="15 16" key="1">
    <citation type="submission" date="2018-06" db="EMBL/GenBank/DDBJ databases">
        <authorList>
            <consortium name="Pathogen Informatics"/>
            <person name="Doyle S."/>
        </authorList>
    </citation>
    <scope>NUCLEOTIDE SEQUENCE [LARGE SCALE GENOMIC DNA]</scope>
    <source>
        <strain evidence="15 16">NCTC13336</strain>
    </source>
</reference>
<dbReference type="GO" id="GO:0005829">
    <property type="term" value="C:cytosol"/>
    <property type="evidence" value="ECO:0007669"/>
    <property type="project" value="TreeGrafter"/>
</dbReference>
<keyword evidence="7 11" id="KW-0249">Electron transport</keyword>
<keyword evidence="1 11" id="KW-0813">Transport</keyword>
<dbReference type="PRINTS" id="PR00369">
    <property type="entry name" value="FLAVODOXIN"/>
</dbReference>
<feature type="binding site" evidence="12">
    <location>
        <begin position="418"/>
        <end position="421"/>
    </location>
    <ligand>
        <name>FAD</name>
        <dbReference type="ChEBI" id="CHEBI:57692"/>
    </ligand>
</feature>
<sequence length="598" mass="63567">MNPNPLPPELSSALSALTPVQLAWLSGYCWAQAGGAAAVPQTPSENAATAAAAPPPAAPAAITVLSASQTGNARAVAGRLYEALMARELPATLVSCADYKPKNIAGEQILLLVVSTQGEGEPPEEALSLFKLLNGKKAPDLGGLKFAVLGLGDSSYPKFCGAAADFDARFAALGGTRLLPRTDCDLEFAAEAEAWIGRIVPAAAEASKPAASAPAAAPAAHSDGLAAPQNAYGKENPFPATLSVRQKITGRNSDKDVRHIEIDLSGSGISYTAGDALGVWFDNDGTLVSRLLAAVSLGGDEEIESGGTRKTLRDALTHDLEISQNTPQFVKGYAALAGSAELAQRAETDTAALVAEYPPVALAERYPAALAAAQLVALLRPLAPRLYSIASAQDEVGEEVHLTVGVLRYESDGKPFTGAASGYLGERLAEDDQVRVFVEHNPNFRLPPNPAAPVIMIGSGTGIAPFRAFMQQRAADGADGKNWLVFGNPHFTEDFLYQTEWQQFAKDGLLSKYSFAWSRDQEEKIYVQHRLRENGAQIWQWMQEGAHIYVCGDAAKMAKDVEAALLAIIAKEGGMDAEAADEYLDEMRQEKRYQRDVY</sequence>
<dbReference type="RefSeq" id="WP_115309251.1">
    <property type="nucleotide sequence ID" value="NZ_UGJJ01000003.1"/>
</dbReference>
<dbReference type="InterPro" id="IPR029039">
    <property type="entry name" value="Flavoprotein-like_sf"/>
</dbReference>
<keyword evidence="6 11" id="KW-0521">NADP</keyword>
<feature type="binding site" evidence="12">
    <location>
        <begin position="524"/>
        <end position="528"/>
    </location>
    <ligand>
        <name>NADP(+)</name>
        <dbReference type="ChEBI" id="CHEBI:58349"/>
    </ligand>
</feature>
<keyword evidence="3 11" id="KW-0285">Flavoprotein</keyword>
<feature type="binding site" evidence="12">
    <location>
        <position position="560"/>
    </location>
    <ligand>
        <name>NADP(+)</name>
        <dbReference type="ChEBI" id="CHEBI:58349"/>
    </ligand>
</feature>
<feature type="domain" description="Flavodoxin-like" evidence="13">
    <location>
        <begin position="62"/>
        <end position="200"/>
    </location>
</feature>
<feature type="binding site" evidence="12">
    <location>
        <begin position="151"/>
        <end position="160"/>
    </location>
    <ligand>
        <name>FMN</name>
        <dbReference type="ChEBI" id="CHEBI:58210"/>
    </ligand>
</feature>
<comment type="catalytic activity">
    <reaction evidence="10 11">
        <text>hydrogen sulfide + 3 NADP(+) + 3 H2O = sulfite + 3 NADPH + 4 H(+)</text>
        <dbReference type="Rhea" id="RHEA:13801"/>
        <dbReference type="ChEBI" id="CHEBI:15377"/>
        <dbReference type="ChEBI" id="CHEBI:15378"/>
        <dbReference type="ChEBI" id="CHEBI:17359"/>
        <dbReference type="ChEBI" id="CHEBI:29919"/>
        <dbReference type="ChEBI" id="CHEBI:57783"/>
        <dbReference type="ChEBI" id="CHEBI:58349"/>
        <dbReference type="EC" id="1.8.1.2"/>
    </reaction>
</comment>
<evidence type="ECO:0000256" key="4">
    <source>
        <dbReference type="ARBA" id="ARBA00022643"/>
    </source>
</evidence>
<comment type="cofactor">
    <cofactor evidence="11 12">
        <name>FMN</name>
        <dbReference type="ChEBI" id="CHEBI:58210"/>
    </cofactor>
    <text evidence="11 12">Binds 1 FMN per subunit.</text>
</comment>
<organism evidence="15 16">
    <name type="scientific">Kingella potus</name>
    <dbReference type="NCBI Taxonomy" id="265175"/>
    <lineage>
        <taxon>Bacteria</taxon>
        <taxon>Pseudomonadati</taxon>
        <taxon>Pseudomonadota</taxon>
        <taxon>Betaproteobacteria</taxon>
        <taxon>Neisseriales</taxon>
        <taxon>Neisseriaceae</taxon>
        <taxon>Kingella</taxon>
    </lineage>
</organism>
<feature type="binding site" evidence="12">
    <location>
        <begin position="403"/>
        <end position="405"/>
    </location>
    <ligand>
        <name>FAD</name>
        <dbReference type="ChEBI" id="CHEBI:57692"/>
    </ligand>
</feature>
<evidence type="ECO:0000313" key="15">
    <source>
        <dbReference type="EMBL" id="STR03382.1"/>
    </source>
</evidence>
<evidence type="ECO:0000256" key="6">
    <source>
        <dbReference type="ARBA" id="ARBA00022857"/>
    </source>
</evidence>
<dbReference type="Pfam" id="PF00667">
    <property type="entry name" value="FAD_binding_1"/>
    <property type="match status" value="1"/>
</dbReference>
<dbReference type="UniPathway" id="UPA00140">
    <property type="reaction ID" value="UER00207"/>
</dbReference>
<dbReference type="PRINTS" id="PR00371">
    <property type="entry name" value="FPNCR"/>
</dbReference>
<dbReference type="Gene3D" id="2.40.30.10">
    <property type="entry name" value="Translation factors"/>
    <property type="match status" value="1"/>
</dbReference>
<feature type="binding site" evidence="12">
    <location>
        <begin position="385"/>
        <end position="388"/>
    </location>
    <ligand>
        <name>FAD</name>
        <dbReference type="ChEBI" id="CHEBI:57692"/>
    </ligand>
</feature>
<comment type="cofactor">
    <cofactor evidence="11 12">
        <name>FAD</name>
        <dbReference type="ChEBI" id="CHEBI:57692"/>
    </cofactor>
    <text evidence="11 12">Binds 1 FAD per subunit.</text>
</comment>
<dbReference type="InterPro" id="IPR001433">
    <property type="entry name" value="OxRdtase_FAD/NAD-bd"/>
</dbReference>
<dbReference type="SUPFAM" id="SSF63380">
    <property type="entry name" value="Riboflavin synthase domain-like"/>
    <property type="match status" value="1"/>
</dbReference>
<evidence type="ECO:0000256" key="2">
    <source>
        <dbReference type="ARBA" id="ARBA00022605"/>
    </source>
</evidence>
<dbReference type="PIRSF" id="PIRSF000207">
    <property type="entry name" value="SiR-FP_CysJ"/>
    <property type="match status" value="1"/>
</dbReference>
<dbReference type="Pfam" id="PF00258">
    <property type="entry name" value="Flavodoxin_1"/>
    <property type="match status" value="1"/>
</dbReference>
<evidence type="ECO:0000313" key="16">
    <source>
        <dbReference type="Proteomes" id="UP000254293"/>
    </source>
</evidence>
<keyword evidence="4 11" id="KW-0288">FMN</keyword>
<dbReference type="GO" id="GO:0050660">
    <property type="term" value="F:flavin adenine dinucleotide binding"/>
    <property type="evidence" value="ECO:0007669"/>
    <property type="project" value="InterPro"/>
</dbReference>
<dbReference type="CDD" id="cd06199">
    <property type="entry name" value="SiR"/>
    <property type="match status" value="1"/>
</dbReference>
<evidence type="ECO:0000256" key="10">
    <source>
        <dbReference type="ARBA" id="ARBA00052219"/>
    </source>
</evidence>
<dbReference type="Pfam" id="PF00175">
    <property type="entry name" value="NAD_binding_1"/>
    <property type="match status" value="1"/>
</dbReference>
<keyword evidence="2 11" id="KW-0028">Amino-acid biosynthesis</keyword>
<dbReference type="OrthoDB" id="9816402at2"/>
<feature type="binding site" evidence="12">
    <location>
        <position position="409"/>
    </location>
    <ligand>
        <name>FAD</name>
        <dbReference type="ChEBI" id="CHEBI:57692"/>
    </ligand>
</feature>
<feature type="binding site" evidence="12">
    <location>
        <position position="598"/>
    </location>
    <ligand>
        <name>FAD</name>
        <dbReference type="ChEBI" id="CHEBI:57692"/>
    </ligand>
</feature>
<dbReference type="PANTHER" id="PTHR19384">
    <property type="entry name" value="NITRIC OXIDE SYNTHASE-RELATED"/>
    <property type="match status" value="1"/>
</dbReference>
<dbReference type="GO" id="GO:0010181">
    <property type="term" value="F:FMN binding"/>
    <property type="evidence" value="ECO:0007669"/>
    <property type="project" value="InterPro"/>
</dbReference>
<dbReference type="InterPro" id="IPR039261">
    <property type="entry name" value="FNR_nucleotide-bd"/>
</dbReference>
<evidence type="ECO:0000256" key="8">
    <source>
        <dbReference type="ARBA" id="ARBA00023002"/>
    </source>
</evidence>
<evidence type="ECO:0000256" key="1">
    <source>
        <dbReference type="ARBA" id="ARBA00022448"/>
    </source>
</evidence>
<dbReference type="Gene3D" id="1.20.990.10">
    <property type="entry name" value="NADPH-cytochrome p450 Reductase, Chain A, domain 3"/>
    <property type="match status" value="1"/>
</dbReference>
<evidence type="ECO:0000259" key="13">
    <source>
        <dbReference type="PROSITE" id="PS50902"/>
    </source>
</evidence>
<dbReference type="InterPro" id="IPR001709">
    <property type="entry name" value="Flavoprot_Pyr_Nucl_cyt_Rdtase"/>
</dbReference>
<keyword evidence="5 11" id="KW-0274">FAD</keyword>
<accession>A0A377R5X1</accession>
<dbReference type="SUPFAM" id="SSF52343">
    <property type="entry name" value="Ferredoxin reductase-like, C-terminal NADP-linked domain"/>
    <property type="match status" value="1"/>
</dbReference>
<keyword evidence="8 11" id="KW-0560">Oxidoreductase</keyword>